<dbReference type="Gene3D" id="1.10.10.10">
    <property type="entry name" value="Winged helix-like DNA-binding domain superfamily/Winged helix DNA-binding domain"/>
    <property type="match status" value="1"/>
</dbReference>
<dbReference type="STRING" id="405564.SAMN04487905_102153"/>
<dbReference type="GO" id="GO:0003677">
    <property type="term" value="F:DNA binding"/>
    <property type="evidence" value="ECO:0007669"/>
    <property type="project" value="UniProtKB-KW"/>
</dbReference>
<keyword evidence="7" id="KW-1185">Reference proteome</keyword>
<gene>
    <name evidence="6" type="ORF">SAMN04487905_102153</name>
</gene>
<accession>A0A1H0QCF7</accession>
<evidence type="ECO:0000256" key="2">
    <source>
        <dbReference type="ARBA" id="ARBA00023125"/>
    </source>
</evidence>
<evidence type="ECO:0000313" key="7">
    <source>
        <dbReference type="Proteomes" id="UP000199497"/>
    </source>
</evidence>
<reference evidence="7" key="1">
    <citation type="submission" date="2016-10" db="EMBL/GenBank/DDBJ databases">
        <authorList>
            <person name="Varghese N."/>
            <person name="Submissions S."/>
        </authorList>
    </citation>
    <scope>NUCLEOTIDE SEQUENCE [LARGE SCALE GENOMIC DNA]</scope>
    <source>
        <strain evidence="7">DSM 46732</strain>
    </source>
</reference>
<dbReference type="GO" id="GO:0003700">
    <property type="term" value="F:DNA-binding transcription factor activity"/>
    <property type="evidence" value="ECO:0007669"/>
    <property type="project" value="InterPro"/>
</dbReference>
<dbReference type="PANTHER" id="PTHR38465">
    <property type="entry name" value="HTH-TYPE TRANSCRIPTIONAL REGULATOR MJ1563-RELATED"/>
    <property type="match status" value="1"/>
</dbReference>
<dbReference type="Pfam" id="PF12802">
    <property type="entry name" value="MarR_2"/>
    <property type="match status" value="1"/>
</dbReference>
<evidence type="ECO:0000259" key="5">
    <source>
        <dbReference type="Pfam" id="PF12802"/>
    </source>
</evidence>
<keyword evidence="3" id="KW-0804">Transcription</keyword>
<keyword evidence="2" id="KW-0238">DNA-binding</keyword>
<feature type="region of interest" description="Disordered" evidence="4">
    <location>
        <begin position="1"/>
        <end position="23"/>
    </location>
</feature>
<evidence type="ECO:0000256" key="4">
    <source>
        <dbReference type="SAM" id="MobiDB-lite"/>
    </source>
</evidence>
<dbReference type="Proteomes" id="UP000199497">
    <property type="component" value="Unassembled WGS sequence"/>
</dbReference>
<evidence type="ECO:0000256" key="1">
    <source>
        <dbReference type="ARBA" id="ARBA00023015"/>
    </source>
</evidence>
<dbReference type="InterPro" id="IPR011991">
    <property type="entry name" value="ArsR-like_HTH"/>
</dbReference>
<dbReference type="InterPro" id="IPR036388">
    <property type="entry name" value="WH-like_DNA-bd_sf"/>
</dbReference>
<evidence type="ECO:0000313" key="6">
    <source>
        <dbReference type="EMBL" id="SDP14368.1"/>
    </source>
</evidence>
<dbReference type="SUPFAM" id="SSF46785">
    <property type="entry name" value="Winged helix' DNA-binding domain"/>
    <property type="match status" value="1"/>
</dbReference>
<dbReference type="InterPro" id="IPR000835">
    <property type="entry name" value="HTH_MarR-typ"/>
</dbReference>
<dbReference type="CDD" id="cd00090">
    <property type="entry name" value="HTH_ARSR"/>
    <property type="match status" value="1"/>
</dbReference>
<feature type="domain" description="HTH marR-type" evidence="5">
    <location>
        <begin position="42"/>
        <end position="102"/>
    </location>
</feature>
<protein>
    <submittedName>
        <fullName evidence="6">MarR family protein</fullName>
    </submittedName>
</protein>
<dbReference type="PANTHER" id="PTHR38465:SF2">
    <property type="entry name" value="HTH-TYPE TRANSCRIPTIONAL REGULATOR MMPR5"/>
    <property type="match status" value="1"/>
</dbReference>
<sequence length="183" mass="20163">MSETTPSPAPEPGNPGSGSAAGRDEREVARFVERFALNLTESGFPRMAARVFARVLVADEGSCTAAELAHSLQVSAAAVSGAVRYLIRVGLLSREREPGRRRDHYRVSDDMWYEAFAQRDSQFLQWEATLREGVATLGPDTSAGARLDETRRFFEFLRAELPRLMEKWRAHHRDAPGSGAGGS</sequence>
<dbReference type="EMBL" id="FNJR01000002">
    <property type="protein sequence ID" value="SDP14368.1"/>
    <property type="molecule type" value="Genomic_DNA"/>
</dbReference>
<keyword evidence="1" id="KW-0805">Transcription regulation</keyword>
<organism evidence="6 7">
    <name type="scientific">Actinopolyspora xinjiangensis</name>
    <dbReference type="NCBI Taxonomy" id="405564"/>
    <lineage>
        <taxon>Bacteria</taxon>
        <taxon>Bacillati</taxon>
        <taxon>Actinomycetota</taxon>
        <taxon>Actinomycetes</taxon>
        <taxon>Actinopolysporales</taxon>
        <taxon>Actinopolysporaceae</taxon>
        <taxon>Actinopolyspora</taxon>
    </lineage>
</organism>
<proteinExistence type="predicted"/>
<dbReference type="AlphaFoldDB" id="A0A1H0QCF7"/>
<name>A0A1H0QCF7_9ACTN</name>
<dbReference type="OrthoDB" id="67158at2"/>
<evidence type="ECO:0000256" key="3">
    <source>
        <dbReference type="ARBA" id="ARBA00023163"/>
    </source>
</evidence>
<dbReference type="InterPro" id="IPR052362">
    <property type="entry name" value="HTH-GbsR_regulator"/>
</dbReference>
<dbReference type="InterPro" id="IPR036390">
    <property type="entry name" value="WH_DNA-bd_sf"/>
</dbReference>
<dbReference type="RefSeq" id="WP_092597649.1">
    <property type="nucleotide sequence ID" value="NZ_FNJR01000002.1"/>
</dbReference>
<dbReference type="Gene3D" id="1.10.287.160">
    <property type="entry name" value="HR1 repeat"/>
    <property type="match status" value="1"/>
</dbReference>